<protein>
    <recommendedName>
        <fullName evidence="8">PucR C-terminal helix-turn-helix domain-containing protein</fullName>
    </recommendedName>
</protein>
<dbReference type="InterPro" id="IPR041522">
    <property type="entry name" value="CdaR_GGDEF"/>
</dbReference>
<dbReference type="AlphaFoldDB" id="R7U8T7"/>
<organism evidence="5">
    <name type="scientific">Capitella teleta</name>
    <name type="common">Polychaete worm</name>
    <dbReference type="NCBI Taxonomy" id="283909"/>
    <lineage>
        <taxon>Eukaryota</taxon>
        <taxon>Metazoa</taxon>
        <taxon>Spiralia</taxon>
        <taxon>Lophotrochozoa</taxon>
        <taxon>Annelida</taxon>
        <taxon>Polychaeta</taxon>
        <taxon>Sedentaria</taxon>
        <taxon>Scolecida</taxon>
        <taxon>Capitellidae</taxon>
        <taxon>Capitella</taxon>
    </lineage>
</organism>
<name>R7U8T7_CAPTE</name>
<dbReference type="EnsemblMetazoa" id="CapteT126927">
    <property type="protein sequence ID" value="CapteP126927"/>
    <property type="gene ID" value="CapteG126927"/>
</dbReference>
<accession>R7U8T7</accession>
<dbReference type="OrthoDB" id="10452452at2759"/>
<dbReference type="InterPro" id="IPR051448">
    <property type="entry name" value="CdaR-like_regulators"/>
</dbReference>
<comment type="similarity">
    <text evidence="1">Belongs to the CdaR family.</text>
</comment>
<feature type="domain" description="PucR C-terminal helix-turn-helix" evidence="3">
    <location>
        <begin position="260"/>
        <end position="318"/>
    </location>
</feature>
<dbReference type="EMBL" id="KB306152">
    <property type="protein sequence ID" value="ELU00112.1"/>
    <property type="molecule type" value="Genomic_DNA"/>
</dbReference>
<feature type="domain" description="Putative sugar diacid recognition" evidence="2">
    <location>
        <begin position="1"/>
        <end position="76"/>
    </location>
</feature>
<proteinExistence type="inferred from homology"/>
<evidence type="ECO:0000259" key="4">
    <source>
        <dbReference type="Pfam" id="PF17853"/>
    </source>
</evidence>
<dbReference type="OMA" id="KWNFEAQ"/>
<reference evidence="7" key="1">
    <citation type="submission" date="2012-12" db="EMBL/GenBank/DDBJ databases">
        <authorList>
            <person name="Hellsten U."/>
            <person name="Grimwood J."/>
            <person name="Chapman J.A."/>
            <person name="Shapiro H."/>
            <person name="Aerts A."/>
            <person name="Otillar R.P."/>
            <person name="Terry A.Y."/>
            <person name="Boore J.L."/>
            <person name="Simakov O."/>
            <person name="Marletaz F."/>
            <person name="Cho S.-J."/>
            <person name="Edsinger-Gonzales E."/>
            <person name="Havlak P."/>
            <person name="Kuo D.-H."/>
            <person name="Larsson T."/>
            <person name="Lv J."/>
            <person name="Arendt D."/>
            <person name="Savage R."/>
            <person name="Osoegawa K."/>
            <person name="de Jong P."/>
            <person name="Lindberg D.R."/>
            <person name="Seaver E.C."/>
            <person name="Weisblat D.A."/>
            <person name="Putnam N.H."/>
            <person name="Grigoriev I.V."/>
            <person name="Rokhsar D.S."/>
        </authorList>
    </citation>
    <scope>NUCLEOTIDE SEQUENCE</scope>
    <source>
        <strain evidence="7">I ESC-2004</strain>
    </source>
</reference>
<dbReference type="Pfam" id="PF13556">
    <property type="entry name" value="HTH_30"/>
    <property type="match status" value="1"/>
</dbReference>
<evidence type="ECO:0000259" key="2">
    <source>
        <dbReference type="Pfam" id="PF05651"/>
    </source>
</evidence>
<reference evidence="6" key="3">
    <citation type="submission" date="2015-06" db="UniProtKB">
        <authorList>
            <consortium name="EnsemblMetazoa"/>
        </authorList>
    </citation>
    <scope>IDENTIFICATION</scope>
</reference>
<dbReference type="InterPro" id="IPR042070">
    <property type="entry name" value="PucR_C-HTH_sf"/>
</dbReference>
<dbReference type="Pfam" id="PF17853">
    <property type="entry name" value="GGDEF_2"/>
    <property type="match status" value="1"/>
</dbReference>
<evidence type="ECO:0000313" key="7">
    <source>
        <dbReference type="Proteomes" id="UP000014760"/>
    </source>
</evidence>
<dbReference type="InterPro" id="IPR008599">
    <property type="entry name" value="Diacid_rec"/>
</dbReference>
<dbReference type="InterPro" id="IPR025736">
    <property type="entry name" value="PucR_C-HTH_dom"/>
</dbReference>
<feature type="domain" description="CdaR GGDEF-like" evidence="4">
    <location>
        <begin position="84"/>
        <end position="210"/>
    </location>
</feature>
<gene>
    <name evidence="5" type="ORF">CAPTEDRAFT_126927</name>
</gene>
<feature type="non-terminal residue" evidence="5">
    <location>
        <position position="1"/>
    </location>
</feature>
<reference evidence="5 7" key="2">
    <citation type="journal article" date="2013" name="Nature">
        <title>Insights into bilaterian evolution from three spiralian genomes.</title>
        <authorList>
            <person name="Simakov O."/>
            <person name="Marletaz F."/>
            <person name="Cho S.J."/>
            <person name="Edsinger-Gonzales E."/>
            <person name="Havlak P."/>
            <person name="Hellsten U."/>
            <person name="Kuo D.H."/>
            <person name="Larsson T."/>
            <person name="Lv J."/>
            <person name="Arendt D."/>
            <person name="Savage R."/>
            <person name="Osoegawa K."/>
            <person name="de Jong P."/>
            <person name="Grimwood J."/>
            <person name="Chapman J.A."/>
            <person name="Shapiro H."/>
            <person name="Aerts A."/>
            <person name="Otillar R.P."/>
            <person name="Terry A.Y."/>
            <person name="Boore J.L."/>
            <person name="Grigoriev I.V."/>
            <person name="Lindberg D.R."/>
            <person name="Seaver E.C."/>
            <person name="Weisblat D.A."/>
            <person name="Putnam N.H."/>
            <person name="Rokhsar D.S."/>
        </authorList>
    </citation>
    <scope>NUCLEOTIDE SEQUENCE</scope>
    <source>
        <strain evidence="5 7">I ESC-2004</strain>
    </source>
</reference>
<keyword evidence="7" id="KW-1185">Reference proteome</keyword>
<dbReference type="Pfam" id="PF05651">
    <property type="entry name" value="Diacid_rec"/>
    <property type="match status" value="1"/>
</dbReference>
<dbReference type="Proteomes" id="UP000014760">
    <property type="component" value="Unassembled WGS sequence"/>
</dbReference>
<evidence type="ECO:0008006" key="8">
    <source>
        <dbReference type="Google" id="ProtNLM"/>
    </source>
</evidence>
<evidence type="ECO:0000256" key="1">
    <source>
        <dbReference type="ARBA" id="ARBA00006754"/>
    </source>
</evidence>
<evidence type="ECO:0000313" key="6">
    <source>
        <dbReference type="EnsemblMetazoa" id="CapteP126927"/>
    </source>
</evidence>
<sequence length="334" mass="38319">IDASQATRLKGVQAGINRPIRFRREIIGVVGVTGAPEAVSQFADLVVMTAELMVENASVMSEIHWNQRQRENVVSEMIHGEAEVDDLFEIRTRKLGIDPHLPRVAIVVSARTRDGRDLKVHDIEHIQQLLCYLRPENLVALVCPTQAVVLHKIDTAHQWHPDQVDDYIQKVIRKIEAYGDVDYRIAVGRYVAGLSGLAISYQTAQEALQLGLELNPEKRLYRYYDYQMDSLLLELNTSWKGREFQHIIKPLIAKDSRGTLQKTLRRYIDCHGDSGVTANSLYIHRNTLNYRLEKIEQLTGRNPRHFNDLLFLHFSLRLHELKFCAAAQKTMNFS</sequence>
<dbReference type="HOGENOM" id="CLU_043769_1_0_1"/>
<dbReference type="PANTHER" id="PTHR33744">
    <property type="entry name" value="CARBOHYDRATE DIACID REGULATOR"/>
    <property type="match status" value="1"/>
</dbReference>
<dbReference type="Gene3D" id="1.10.10.2840">
    <property type="entry name" value="PucR C-terminal helix-turn-helix domain"/>
    <property type="match status" value="1"/>
</dbReference>
<evidence type="ECO:0000259" key="3">
    <source>
        <dbReference type="Pfam" id="PF13556"/>
    </source>
</evidence>
<dbReference type="EMBL" id="AMQN01047658">
    <property type="status" value="NOT_ANNOTATED_CDS"/>
    <property type="molecule type" value="Genomic_DNA"/>
</dbReference>
<evidence type="ECO:0000313" key="5">
    <source>
        <dbReference type="EMBL" id="ELU00112.1"/>
    </source>
</evidence>
<dbReference type="PANTHER" id="PTHR33744:SF15">
    <property type="entry name" value="CARBOHYDRATE DIACID REGULATOR"/>
    <property type="match status" value="1"/>
</dbReference>